<dbReference type="AlphaFoldDB" id="A0A9P4TUG2"/>
<evidence type="ECO:0008006" key="3">
    <source>
        <dbReference type="Google" id="ProtNLM"/>
    </source>
</evidence>
<reference evidence="1" key="1">
    <citation type="journal article" date="2020" name="Stud. Mycol.">
        <title>101 Dothideomycetes genomes: a test case for predicting lifestyles and emergence of pathogens.</title>
        <authorList>
            <person name="Haridas S."/>
            <person name="Albert R."/>
            <person name="Binder M."/>
            <person name="Bloem J."/>
            <person name="Labutti K."/>
            <person name="Salamov A."/>
            <person name="Andreopoulos B."/>
            <person name="Baker S."/>
            <person name="Barry K."/>
            <person name="Bills G."/>
            <person name="Bluhm B."/>
            <person name="Cannon C."/>
            <person name="Castanera R."/>
            <person name="Culley D."/>
            <person name="Daum C."/>
            <person name="Ezra D."/>
            <person name="Gonzalez J."/>
            <person name="Henrissat B."/>
            <person name="Kuo A."/>
            <person name="Liang C."/>
            <person name="Lipzen A."/>
            <person name="Lutzoni F."/>
            <person name="Magnuson J."/>
            <person name="Mondo S."/>
            <person name="Nolan M."/>
            <person name="Ohm R."/>
            <person name="Pangilinan J."/>
            <person name="Park H.-J."/>
            <person name="Ramirez L."/>
            <person name="Alfaro M."/>
            <person name="Sun H."/>
            <person name="Tritt A."/>
            <person name="Yoshinaga Y."/>
            <person name="Zwiers L.-H."/>
            <person name="Turgeon B."/>
            <person name="Goodwin S."/>
            <person name="Spatafora J."/>
            <person name="Crous P."/>
            <person name="Grigoriev I."/>
        </authorList>
    </citation>
    <scope>NUCLEOTIDE SEQUENCE</scope>
    <source>
        <strain evidence="1">CBS 130266</strain>
    </source>
</reference>
<dbReference type="InterPro" id="IPR009003">
    <property type="entry name" value="Peptidase_S1_PA"/>
</dbReference>
<evidence type="ECO:0000313" key="2">
    <source>
        <dbReference type="Proteomes" id="UP000800235"/>
    </source>
</evidence>
<protein>
    <recommendedName>
        <fullName evidence="3">Serine protease</fullName>
    </recommendedName>
</protein>
<proteinExistence type="predicted"/>
<evidence type="ECO:0000313" key="1">
    <source>
        <dbReference type="EMBL" id="KAF2422639.1"/>
    </source>
</evidence>
<dbReference type="Proteomes" id="UP000800235">
    <property type="component" value="Unassembled WGS sequence"/>
</dbReference>
<dbReference type="SUPFAM" id="SSF50494">
    <property type="entry name" value="Trypsin-like serine proteases"/>
    <property type="match status" value="1"/>
</dbReference>
<name>A0A9P4TUG2_9PEZI</name>
<sequence>MLQVQNKRHLIRQHTIAYIAQLEHDERITSQIRQVGAFAKSITVKIITLEGGLQKCATAFVVSGGSSSILLTNRHAVEKADGRQGHIIRDHDNVTSSIHAFRTLSICTDDDLALIWSPMLTIMERQLPWFNKPVCCIKPQEPLLGFGYPGGVPSLLKANIHSIRFEDLSVSHLLHASLQNIMVRMSHHHPILFKDILTGTSGSSMFTLDGVVIGVQFAGSLGTEWLRLVPAWRVVRFLRSCGLADPAVAGSSVWRRMVVWCCKMR</sequence>
<gene>
    <name evidence="1" type="ORF">EJ08DRAFT_478387</name>
</gene>
<keyword evidence="2" id="KW-1185">Reference proteome</keyword>
<dbReference type="EMBL" id="MU007089">
    <property type="protein sequence ID" value="KAF2422639.1"/>
    <property type="molecule type" value="Genomic_DNA"/>
</dbReference>
<comment type="caution">
    <text evidence="1">The sequence shown here is derived from an EMBL/GenBank/DDBJ whole genome shotgun (WGS) entry which is preliminary data.</text>
</comment>
<accession>A0A9P4TUG2</accession>
<dbReference type="Gene3D" id="2.40.10.120">
    <property type="match status" value="1"/>
</dbReference>
<organism evidence="1 2">
    <name type="scientific">Tothia fuscella</name>
    <dbReference type="NCBI Taxonomy" id="1048955"/>
    <lineage>
        <taxon>Eukaryota</taxon>
        <taxon>Fungi</taxon>
        <taxon>Dikarya</taxon>
        <taxon>Ascomycota</taxon>
        <taxon>Pezizomycotina</taxon>
        <taxon>Dothideomycetes</taxon>
        <taxon>Pleosporomycetidae</taxon>
        <taxon>Venturiales</taxon>
        <taxon>Cylindrosympodiaceae</taxon>
        <taxon>Tothia</taxon>
    </lineage>
</organism>